<proteinExistence type="predicted"/>
<name>A0ABP9LJP5_9RHOB</name>
<dbReference type="EMBL" id="BAABHW010000005">
    <property type="protein sequence ID" value="GAA5079657.1"/>
    <property type="molecule type" value="Genomic_DNA"/>
</dbReference>
<evidence type="ECO:0000313" key="2">
    <source>
        <dbReference type="Proteomes" id="UP001499910"/>
    </source>
</evidence>
<comment type="caution">
    <text evidence="1">The sequence shown here is derived from an EMBL/GenBank/DDBJ whole genome shotgun (WGS) entry which is preliminary data.</text>
</comment>
<evidence type="ECO:0000313" key="1">
    <source>
        <dbReference type="EMBL" id="GAA5079657.1"/>
    </source>
</evidence>
<keyword evidence="2" id="KW-1185">Reference proteome</keyword>
<protein>
    <submittedName>
        <fullName evidence="1">Uncharacterized protein</fullName>
    </submittedName>
</protein>
<sequence>MAQIEPGTSEPSVAMRSAMVSASGGAIPCAAAMGADRQAATAIGAAIARRRALRGRGKRSFETALNKEGLHACK</sequence>
<reference evidence="2" key="1">
    <citation type="journal article" date="2019" name="Int. J. Syst. Evol. Microbiol.">
        <title>The Global Catalogue of Microorganisms (GCM) 10K type strain sequencing project: providing services to taxonomists for standard genome sequencing and annotation.</title>
        <authorList>
            <consortium name="The Broad Institute Genomics Platform"/>
            <consortium name="The Broad Institute Genome Sequencing Center for Infectious Disease"/>
            <person name="Wu L."/>
            <person name="Ma J."/>
        </authorList>
    </citation>
    <scope>NUCLEOTIDE SEQUENCE [LARGE SCALE GENOMIC DNA]</scope>
    <source>
        <strain evidence="2">JCM 18015</strain>
    </source>
</reference>
<gene>
    <name evidence="1" type="ORF">GCM10023209_32240</name>
</gene>
<accession>A0ABP9LJP5</accession>
<dbReference type="Proteomes" id="UP001499910">
    <property type="component" value="Unassembled WGS sequence"/>
</dbReference>
<organism evidence="1 2">
    <name type="scientific">[Roseibacterium] beibuensis</name>
    <dbReference type="NCBI Taxonomy" id="1193142"/>
    <lineage>
        <taxon>Bacteria</taxon>
        <taxon>Pseudomonadati</taxon>
        <taxon>Pseudomonadota</taxon>
        <taxon>Alphaproteobacteria</taxon>
        <taxon>Rhodobacterales</taxon>
        <taxon>Roseobacteraceae</taxon>
        <taxon>Roseicyclus</taxon>
    </lineage>
</organism>